<dbReference type="SMART" id="SM00382">
    <property type="entry name" value="AAA"/>
    <property type="match status" value="1"/>
</dbReference>
<dbReference type="InterPro" id="IPR041664">
    <property type="entry name" value="AAA_16"/>
</dbReference>
<keyword evidence="6" id="KW-1185">Reference proteome</keyword>
<gene>
    <name evidence="5" type="ORF">SAMN04489712_11256</name>
</gene>
<dbReference type="PRINTS" id="PR00038">
    <property type="entry name" value="HTHLUXR"/>
</dbReference>
<dbReference type="SUPFAM" id="SSF46894">
    <property type="entry name" value="C-terminal effector domain of the bipartite response regulators"/>
    <property type="match status" value="1"/>
</dbReference>
<dbReference type="Proteomes" id="UP000236723">
    <property type="component" value="Unassembled WGS sequence"/>
</dbReference>
<proteinExistence type="predicted"/>
<feature type="region of interest" description="Disordered" evidence="3">
    <location>
        <begin position="915"/>
        <end position="949"/>
    </location>
</feature>
<dbReference type="SMART" id="SM00421">
    <property type="entry name" value="HTH_LUXR"/>
    <property type="match status" value="1"/>
</dbReference>
<dbReference type="PANTHER" id="PTHR16305:SF35">
    <property type="entry name" value="TRANSCRIPTIONAL ACTIVATOR DOMAIN"/>
    <property type="match status" value="1"/>
</dbReference>
<dbReference type="InterPro" id="IPR036388">
    <property type="entry name" value="WH-like_DNA-bd_sf"/>
</dbReference>
<dbReference type="RefSeq" id="WP_103940562.1">
    <property type="nucleotide sequence ID" value="NZ_FNVO01000012.1"/>
</dbReference>
<dbReference type="InterPro" id="IPR000792">
    <property type="entry name" value="Tscrpt_reg_LuxR_C"/>
</dbReference>
<dbReference type="GO" id="GO:0003677">
    <property type="term" value="F:DNA binding"/>
    <property type="evidence" value="ECO:0007669"/>
    <property type="project" value="InterPro"/>
</dbReference>
<dbReference type="CDD" id="cd06170">
    <property type="entry name" value="LuxR_C_like"/>
    <property type="match status" value="1"/>
</dbReference>
<dbReference type="PROSITE" id="PS50043">
    <property type="entry name" value="HTH_LUXR_2"/>
    <property type="match status" value="1"/>
</dbReference>
<dbReference type="Pfam" id="PF13191">
    <property type="entry name" value="AAA_16"/>
    <property type="match status" value="1"/>
</dbReference>
<accession>A0A1H6CZL4</accession>
<sequence>MADRAQDGRGILGLLRRAGPGGPKVVLVEGEPGSGKTHLLSEVARAAAGEGFAVVSGRSHELGQPVETGPLLAALGAAAAGPASPDGPSQGVRLADGLRTALEARARTGPLLVLLDDLQWADPATIAVLRTLPARLAAHPVRWVLARCTVRGGNAVGRLFALLEEDGAVLVRLRPLSPEDVAGLVVDTLGARPDPDLLTLAERAGGNPLLLVELLKGLRDEGGVTVAWGRARLVSPRLPQRIHTLVRHRLQALDPAARQLLEVVAVLGPAFTPADAADLLGITPAEQLPLLETALTAGFLTVREEDLAFRQELVRQAVVAAIPAPVRQALHVQIGRTLLGRGDRVTDAAAHLMDGAGPGDPPALADLDRAAAKVLASAPPVAADLARRALALTAPADPRWFPRALAAVNALLAAGRPAEAVELAEPALRHGTAGPATAELLTALSFALLSTGQVARASAAATAALDMPGLPDELRDRAELALLQAEAERAGGTGVRERARAIVAADRPHRRAVTTGALTVLALGCWDEGDLGGALEFARAAVRQAADGPADARRLHPGVILAMLLADVRRADEGRQAMAVAAREAEALGQAGQEIPPAILRSRLHLAEGRPGEAIREAGNALETATAIGAHLLATAARSALSLAALRSGDLQTAAGHLRGDRARPARPGSSLTADRAELIEAQVIEACEGPRAAMAALTGLYEGLPEHNWALVGDPATPAWLVRTALAAGERERAERVVAVADRLARINPGFPGIVAAAVHAHGLLHRDPDALARAAAEHPDPWARASAGEDLGVLLCEEGGARRRAIQCFDEALAGYLATEATRDAARVRGRLRRLGERRRHWERSDRPATGWASLTGTERRVSGLAAQGLTNRRIAEQMFVSSHTVAFHLRQVFRKLGIGSRVELARFVLEHAEDRTPPENGTRPSGKPRGSRSRRPGTTRSGTRGN</sequence>
<protein>
    <submittedName>
        <fullName evidence="5">Predicted ATPase</fullName>
    </submittedName>
</protein>
<evidence type="ECO:0000313" key="5">
    <source>
        <dbReference type="EMBL" id="SEG78277.1"/>
    </source>
</evidence>
<dbReference type="SUPFAM" id="SSF52540">
    <property type="entry name" value="P-loop containing nucleoside triphosphate hydrolases"/>
    <property type="match status" value="1"/>
</dbReference>
<keyword evidence="2" id="KW-0067">ATP-binding</keyword>
<evidence type="ECO:0000256" key="3">
    <source>
        <dbReference type="SAM" id="MobiDB-lite"/>
    </source>
</evidence>
<dbReference type="GO" id="GO:0005737">
    <property type="term" value="C:cytoplasm"/>
    <property type="evidence" value="ECO:0007669"/>
    <property type="project" value="TreeGrafter"/>
</dbReference>
<dbReference type="GO" id="GO:0004016">
    <property type="term" value="F:adenylate cyclase activity"/>
    <property type="evidence" value="ECO:0007669"/>
    <property type="project" value="TreeGrafter"/>
</dbReference>
<name>A0A1H6CZL4_9ACTN</name>
<evidence type="ECO:0000313" key="6">
    <source>
        <dbReference type="Proteomes" id="UP000236723"/>
    </source>
</evidence>
<dbReference type="GO" id="GO:0006355">
    <property type="term" value="P:regulation of DNA-templated transcription"/>
    <property type="evidence" value="ECO:0007669"/>
    <property type="project" value="InterPro"/>
</dbReference>
<dbReference type="EMBL" id="FNVO01000012">
    <property type="protein sequence ID" value="SEG78277.1"/>
    <property type="molecule type" value="Genomic_DNA"/>
</dbReference>
<dbReference type="AlphaFoldDB" id="A0A1H6CZL4"/>
<dbReference type="OrthoDB" id="8482304at2"/>
<dbReference type="GO" id="GO:0005524">
    <property type="term" value="F:ATP binding"/>
    <property type="evidence" value="ECO:0007669"/>
    <property type="project" value="UniProtKB-KW"/>
</dbReference>
<feature type="domain" description="HTH luxR-type" evidence="4">
    <location>
        <begin position="850"/>
        <end position="915"/>
    </location>
</feature>
<dbReference type="InterPro" id="IPR003593">
    <property type="entry name" value="AAA+_ATPase"/>
</dbReference>
<evidence type="ECO:0000259" key="4">
    <source>
        <dbReference type="PROSITE" id="PS50043"/>
    </source>
</evidence>
<dbReference type="PANTHER" id="PTHR16305">
    <property type="entry name" value="TESTICULAR SOLUBLE ADENYLYL CYCLASE"/>
    <property type="match status" value="1"/>
</dbReference>
<evidence type="ECO:0000256" key="1">
    <source>
        <dbReference type="ARBA" id="ARBA00022741"/>
    </source>
</evidence>
<dbReference type="InterPro" id="IPR027417">
    <property type="entry name" value="P-loop_NTPase"/>
</dbReference>
<keyword evidence="1" id="KW-0547">Nucleotide-binding</keyword>
<reference evidence="6" key="1">
    <citation type="submission" date="2016-10" db="EMBL/GenBank/DDBJ databases">
        <authorList>
            <person name="Varghese N."/>
            <person name="Submissions S."/>
        </authorList>
    </citation>
    <scope>NUCLEOTIDE SEQUENCE [LARGE SCALE GENOMIC DNA]</scope>
    <source>
        <strain evidence="6">DSM 43163</strain>
    </source>
</reference>
<dbReference type="InterPro" id="IPR016032">
    <property type="entry name" value="Sig_transdc_resp-reg_C-effctor"/>
</dbReference>
<dbReference type="Pfam" id="PF00196">
    <property type="entry name" value="GerE"/>
    <property type="match status" value="1"/>
</dbReference>
<evidence type="ECO:0000256" key="2">
    <source>
        <dbReference type="ARBA" id="ARBA00022840"/>
    </source>
</evidence>
<dbReference type="Gene3D" id="1.10.10.10">
    <property type="entry name" value="Winged helix-like DNA-binding domain superfamily/Winged helix DNA-binding domain"/>
    <property type="match status" value="1"/>
</dbReference>
<organism evidence="5 6">
    <name type="scientific">Thermomonospora echinospora</name>
    <dbReference type="NCBI Taxonomy" id="1992"/>
    <lineage>
        <taxon>Bacteria</taxon>
        <taxon>Bacillati</taxon>
        <taxon>Actinomycetota</taxon>
        <taxon>Actinomycetes</taxon>
        <taxon>Streptosporangiales</taxon>
        <taxon>Thermomonosporaceae</taxon>
        <taxon>Thermomonospora</taxon>
    </lineage>
</organism>